<gene>
    <name evidence="1" type="ORF">OTI717_LOCUS43521</name>
</gene>
<feature type="non-terminal residue" evidence="1">
    <location>
        <position position="1"/>
    </location>
</feature>
<dbReference type="Proteomes" id="UP000663823">
    <property type="component" value="Unassembled WGS sequence"/>
</dbReference>
<dbReference type="AlphaFoldDB" id="A0A820L0R8"/>
<evidence type="ECO:0000313" key="2">
    <source>
        <dbReference type="Proteomes" id="UP000663823"/>
    </source>
</evidence>
<comment type="caution">
    <text evidence="1">The sequence shown here is derived from an EMBL/GenBank/DDBJ whole genome shotgun (WGS) entry which is preliminary data.</text>
</comment>
<dbReference type="EMBL" id="CAJOAX010063363">
    <property type="protein sequence ID" value="CAF4350118.1"/>
    <property type="molecule type" value="Genomic_DNA"/>
</dbReference>
<feature type="non-terminal residue" evidence="1">
    <location>
        <position position="106"/>
    </location>
</feature>
<name>A0A820L0R8_9BILA</name>
<accession>A0A820L0R8</accession>
<sequence length="106" mass="12747">MTKLISKKDFQAFLKYSRDDKNRQRDTLQSLFSGNIPLIDFNEQQEWSKRARNLCTIQQWAQLRYRIARLEELFYVIEGKIDYTIRTSNNLLQNVILSIERSDNEN</sequence>
<proteinExistence type="predicted"/>
<evidence type="ECO:0000313" key="1">
    <source>
        <dbReference type="EMBL" id="CAF4350118.1"/>
    </source>
</evidence>
<organism evidence="1 2">
    <name type="scientific">Rotaria sordida</name>
    <dbReference type="NCBI Taxonomy" id="392033"/>
    <lineage>
        <taxon>Eukaryota</taxon>
        <taxon>Metazoa</taxon>
        <taxon>Spiralia</taxon>
        <taxon>Gnathifera</taxon>
        <taxon>Rotifera</taxon>
        <taxon>Eurotatoria</taxon>
        <taxon>Bdelloidea</taxon>
        <taxon>Philodinida</taxon>
        <taxon>Philodinidae</taxon>
        <taxon>Rotaria</taxon>
    </lineage>
</organism>
<reference evidence="1" key="1">
    <citation type="submission" date="2021-02" db="EMBL/GenBank/DDBJ databases">
        <authorList>
            <person name="Nowell W R."/>
        </authorList>
    </citation>
    <scope>NUCLEOTIDE SEQUENCE</scope>
</reference>
<protein>
    <submittedName>
        <fullName evidence="1">Uncharacterized protein</fullName>
    </submittedName>
</protein>